<evidence type="ECO:0000313" key="2">
    <source>
        <dbReference type="Proteomes" id="UP000256709"/>
    </source>
</evidence>
<dbReference type="Proteomes" id="UP000256709">
    <property type="component" value="Unassembled WGS sequence"/>
</dbReference>
<protein>
    <recommendedName>
        <fullName evidence="3">Toxin</fullName>
    </recommendedName>
</protein>
<dbReference type="EMBL" id="NBXA01000015">
    <property type="protein sequence ID" value="RFA13912.1"/>
    <property type="molecule type" value="Genomic_DNA"/>
</dbReference>
<reference evidence="1 2" key="1">
    <citation type="submission" date="2017-04" db="EMBL/GenBank/DDBJ databases">
        <title>Comparative genome analysis of Subtercola boreus.</title>
        <authorList>
            <person name="Cho Y.-J."/>
            <person name="Cho A."/>
            <person name="Kim O.-S."/>
            <person name="Lee J.-I."/>
        </authorList>
    </citation>
    <scope>NUCLEOTIDE SEQUENCE [LARGE SCALE GENOMIC DNA]</scope>
    <source>
        <strain evidence="1 2">P27444</strain>
    </source>
</reference>
<proteinExistence type="predicted"/>
<accession>A0A3E0VV39</accession>
<comment type="caution">
    <text evidence="1">The sequence shown here is derived from an EMBL/GenBank/DDBJ whole genome shotgun (WGS) entry which is preliminary data.</text>
</comment>
<gene>
    <name evidence="1" type="ORF">B7R21_07575</name>
</gene>
<organism evidence="1 2">
    <name type="scientific">Subtercola boreus</name>
    <dbReference type="NCBI Taxonomy" id="120213"/>
    <lineage>
        <taxon>Bacteria</taxon>
        <taxon>Bacillati</taxon>
        <taxon>Actinomycetota</taxon>
        <taxon>Actinomycetes</taxon>
        <taxon>Micrococcales</taxon>
        <taxon>Microbacteriaceae</taxon>
        <taxon>Subtercola</taxon>
    </lineage>
</organism>
<evidence type="ECO:0000313" key="1">
    <source>
        <dbReference type="EMBL" id="RFA13912.1"/>
    </source>
</evidence>
<sequence>MSIRWSSSAAKHGIHQADALNAIQQSLYWVPSFGESRVDGARRPDLWIGPNRDHTMIIEVMAELTPPADLFIFHVMEARRKTLDIAERNAK</sequence>
<dbReference type="AlphaFoldDB" id="A0A3E0VV39"/>
<name>A0A3E0VV39_9MICO</name>
<evidence type="ECO:0008006" key="3">
    <source>
        <dbReference type="Google" id="ProtNLM"/>
    </source>
</evidence>